<name>A0A974BR83_XENLA</name>
<proteinExistence type="predicted"/>
<protein>
    <submittedName>
        <fullName evidence="1">Uncharacterized protein</fullName>
    </submittedName>
</protein>
<reference evidence="1" key="1">
    <citation type="submission" date="2016-05" db="EMBL/GenBank/DDBJ databases">
        <title>WGS assembly of Xenopus laevis.</title>
        <authorList>
            <person name="Session A."/>
            <person name="Uno Y."/>
            <person name="Kwon T."/>
            <person name="Chapman J."/>
            <person name="Toyoda A."/>
            <person name="Takahashi S."/>
            <person name="Fukui A."/>
            <person name="Hikosaka A."/>
            <person name="Putnam N."/>
            <person name="Stites J."/>
            <person name="Van Heeringen S."/>
            <person name="Quigley I."/>
            <person name="Heinz S."/>
            <person name="Hellsten U."/>
            <person name="Lyons J."/>
            <person name="Suzuki A."/>
            <person name="Kondo M."/>
            <person name="Ogino H."/>
            <person name="Ochi H."/>
            <person name="Bogdanovic O."/>
            <person name="Lister R."/>
            <person name="Georgiou G."/>
            <person name="Paranjpe S."/>
            <person name="Van Kruijsbergen I."/>
            <person name="Mozaffari S."/>
            <person name="Shu S."/>
            <person name="Schmutz J."/>
            <person name="Jenkins J."/>
            <person name="Grimwood J."/>
            <person name="Carlson J."/>
            <person name="Mitros T."/>
            <person name="Simakov O."/>
            <person name="Heald R."/>
            <person name="Miller K."/>
            <person name="Haudenschild C."/>
            <person name="Kuroki Y."/>
            <person name="Tanaka T."/>
            <person name="Michiue T."/>
            <person name="Watanabe M."/>
            <person name="Kinoshita T."/>
            <person name="Ohta Y."/>
            <person name="Mawaribuchi S."/>
            <person name="Suzuki Y."/>
            <person name="Haramoto Y."/>
            <person name="Yamamoto T."/>
            <person name="Takagi C."/>
            <person name="Kitzman J."/>
            <person name="Shendure J."/>
            <person name="Nakayama T."/>
            <person name="Izutsu Y."/>
            <person name="Robert J."/>
            <person name="Dichmann D."/>
            <person name="Flajnik M."/>
            <person name="Houston D."/>
            <person name="Marcotte E."/>
            <person name="Wallingford J."/>
            <person name="Ito Y."/>
            <person name="Asashima M."/>
            <person name="Ueno N."/>
            <person name="Matsuda Y."/>
            <person name="Jan Veenstra G."/>
            <person name="Fujiyama A."/>
            <person name="Harland R."/>
            <person name="Taira M."/>
            <person name="Rokhsar D.S."/>
        </authorList>
    </citation>
    <scope>NUCLEOTIDE SEQUENCE</scope>
    <source>
        <strain evidence="1">J</strain>
        <tissue evidence="1">Blood</tissue>
    </source>
</reference>
<evidence type="ECO:0000313" key="1">
    <source>
        <dbReference type="EMBL" id="OCT56649.1"/>
    </source>
</evidence>
<dbReference type="EMBL" id="KV467257">
    <property type="protein sequence ID" value="OCT56649.1"/>
    <property type="molecule type" value="Genomic_DNA"/>
</dbReference>
<dbReference type="Proteomes" id="UP000694892">
    <property type="component" value="Unassembled WGS sequence"/>
</dbReference>
<sequence>MSGLWDTSPSTSGHFRGIGLLLGNRGRGSQSQATALLPETIPTRLPILLRRLSAMLLHLFAVSFFPARQR</sequence>
<gene>
    <name evidence="1" type="ORF">XELAEV_18004567mg</name>
</gene>
<accession>A0A974BR83</accession>
<organism evidence="1">
    <name type="scientific">Xenopus laevis</name>
    <name type="common">African clawed frog</name>
    <dbReference type="NCBI Taxonomy" id="8355"/>
    <lineage>
        <taxon>Eukaryota</taxon>
        <taxon>Metazoa</taxon>
        <taxon>Chordata</taxon>
        <taxon>Craniata</taxon>
        <taxon>Vertebrata</taxon>
        <taxon>Euteleostomi</taxon>
        <taxon>Amphibia</taxon>
        <taxon>Batrachia</taxon>
        <taxon>Anura</taxon>
        <taxon>Pipoidea</taxon>
        <taxon>Pipidae</taxon>
        <taxon>Xenopodinae</taxon>
        <taxon>Xenopus</taxon>
        <taxon>Xenopus</taxon>
    </lineage>
</organism>
<dbReference type="AlphaFoldDB" id="A0A974BR83"/>